<dbReference type="PANTHER" id="PTHR23236">
    <property type="entry name" value="EUKARYOTIC TRANSLATION INITIATION FACTOR 4B/4H"/>
    <property type="match status" value="1"/>
</dbReference>
<feature type="region of interest" description="Disordered" evidence="6">
    <location>
        <begin position="245"/>
        <end position="384"/>
    </location>
</feature>
<dbReference type="SUPFAM" id="SSF54928">
    <property type="entry name" value="RNA-binding domain, RBD"/>
    <property type="match status" value="2"/>
</dbReference>
<proteinExistence type="inferred from homology"/>
<comment type="subcellular location">
    <subcellularLocation>
        <location evidence="1">Nucleus</location>
        <location evidence="1">Nucleolus</location>
    </subcellularLocation>
</comment>
<sequence>MDYTVGSLADLISGQNTENKTKVKKIKIKTNEADSDDETSVNQTEINSNEQNEDVKIKKEKIVPTPEELARTIYVGNVPIDTQKKKMKQIFKKYGPIESVRFRGIPIANPKIPKKIAVIKKDFHPDRNSVYCYIRFINKEDAQEALVENGVLFQEHHLSVRPCSIKKETPDESKAIFIGNLIFNAEEEDLWKLFEPCGPISHIRIIRDTYSGMGKGFAYVNFKDSDGVQLALEMENVKLGNRELRIKPSSASSAKKNKNRPIEINANPQWRKKHHAKQNEHENGNQKGNPNPQWRKKPHNKQNNHENGSRRVGANPQWRNKQYTKQNEHENDNTNEYKSKSEKPNYTQNQNFQGAKFSTKKKNKVNKGLLQKKKNVKKIAPISK</sequence>
<feature type="compositionally biased region" description="Polar residues" evidence="6">
    <location>
        <begin position="40"/>
        <end position="50"/>
    </location>
</feature>
<dbReference type="SMART" id="SM00360">
    <property type="entry name" value="RRM"/>
    <property type="match status" value="2"/>
</dbReference>
<evidence type="ECO:0000256" key="3">
    <source>
        <dbReference type="ARBA" id="ARBA00022884"/>
    </source>
</evidence>
<dbReference type="CDD" id="cd12395">
    <property type="entry name" value="RRM2_RBM34"/>
    <property type="match status" value="1"/>
</dbReference>
<organism evidence="8 9">
    <name type="scientific">Psylliodes chrysocephalus</name>
    <dbReference type="NCBI Taxonomy" id="3402493"/>
    <lineage>
        <taxon>Eukaryota</taxon>
        <taxon>Metazoa</taxon>
        <taxon>Ecdysozoa</taxon>
        <taxon>Arthropoda</taxon>
        <taxon>Hexapoda</taxon>
        <taxon>Insecta</taxon>
        <taxon>Pterygota</taxon>
        <taxon>Neoptera</taxon>
        <taxon>Endopterygota</taxon>
        <taxon>Coleoptera</taxon>
        <taxon>Polyphaga</taxon>
        <taxon>Cucujiformia</taxon>
        <taxon>Chrysomeloidea</taxon>
        <taxon>Chrysomelidae</taxon>
        <taxon>Galerucinae</taxon>
        <taxon>Alticini</taxon>
        <taxon>Psylliodes</taxon>
    </lineage>
</organism>
<feature type="compositionally biased region" description="Polar residues" evidence="6">
    <location>
        <begin position="344"/>
        <end position="353"/>
    </location>
</feature>
<dbReference type="InterPro" id="IPR000504">
    <property type="entry name" value="RRM_dom"/>
</dbReference>
<accession>A0A9P0CLF7</accession>
<dbReference type="GO" id="GO:0003723">
    <property type="term" value="F:RNA binding"/>
    <property type="evidence" value="ECO:0007669"/>
    <property type="project" value="UniProtKB-UniRule"/>
</dbReference>
<dbReference type="Gene3D" id="3.30.70.330">
    <property type="match status" value="2"/>
</dbReference>
<name>A0A9P0CLF7_9CUCU</name>
<dbReference type="Proteomes" id="UP001153636">
    <property type="component" value="Chromosome 12"/>
</dbReference>
<gene>
    <name evidence="8" type="ORF">PSYICH_LOCUS3517</name>
</gene>
<keyword evidence="3 5" id="KW-0694">RNA-binding</keyword>
<reference evidence="8" key="1">
    <citation type="submission" date="2022-01" db="EMBL/GenBank/DDBJ databases">
        <authorList>
            <person name="King R."/>
        </authorList>
    </citation>
    <scope>NUCLEOTIDE SEQUENCE</scope>
</reference>
<evidence type="ECO:0000256" key="1">
    <source>
        <dbReference type="ARBA" id="ARBA00004604"/>
    </source>
</evidence>
<dbReference type="InterPro" id="IPR034221">
    <property type="entry name" value="RBM34_RRM2"/>
</dbReference>
<keyword evidence="4" id="KW-0539">Nucleus</keyword>
<feature type="domain" description="RRM" evidence="7">
    <location>
        <begin position="174"/>
        <end position="251"/>
    </location>
</feature>
<evidence type="ECO:0000256" key="4">
    <source>
        <dbReference type="ARBA" id="ARBA00023242"/>
    </source>
</evidence>
<dbReference type="PANTHER" id="PTHR23236:SF25">
    <property type="entry name" value="RNA-BINDING PROTEIN 34"/>
    <property type="match status" value="1"/>
</dbReference>
<evidence type="ECO:0000256" key="5">
    <source>
        <dbReference type="PROSITE-ProRule" id="PRU00176"/>
    </source>
</evidence>
<dbReference type="PROSITE" id="PS50102">
    <property type="entry name" value="RRM"/>
    <property type="match status" value="2"/>
</dbReference>
<feature type="domain" description="RRM" evidence="7">
    <location>
        <begin position="71"/>
        <end position="165"/>
    </location>
</feature>
<evidence type="ECO:0000256" key="6">
    <source>
        <dbReference type="SAM" id="MobiDB-lite"/>
    </source>
</evidence>
<evidence type="ECO:0000256" key="2">
    <source>
        <dbReference type="ARBA" id="ARBA00007077"/>
    </source>
</evidence>
<dbReference type="CDD" id="cd12394">
    <property type="entry name" value="RRM1_RBM34"/>
    <property type="match status" value="1"/>
</dbReference>
<dbReference type="AlphaFoldDB" id="A0A9P0CLF7"/>
<feature type="region of interest" description="Disordered" evidence="6">
    <location>
        <begin position="32"/>
        <end position="52"/>
    </location>
</feature>
<dbReference type="Pfam" id="PF00076">
    <property type="entry name" value="RRM_1"/>
    <property type="match status" value="2"/>
</dbReference>
<keyword evidence="9" id="KW-1185">Reference proteome</keyword>
<evidence type="ECO:0000313" key="8">
    <source>
        <dbReference type="EMBL" id="CAH1102268.1"/>
    </source>
</evidence>
<feature type="compositionally biased region" description="Basic and acidic residues" evidence="6">
    <location>
        <begin position="326"/>
        <end position="343"/>
    </location>
</feature>
<protein>
    <recommendedName>
        <fullName evidence="7">RRM domain-containing protein</fullName>
    </recommendedName>
</protein>
<dbReference type="InterPro" id="IPR035979">
    <property type="entry name" value="RBD_domain_sf"/>
</dbReference>
<evidence type="ECO:0000313" key="9">
    <source>
        <dbReference type="Proteomes" id="UP001153636"/>
    </source>
</evidence>
<comment type="similarity">
    <text evidence="2">Belongs to the RRM RBM34 family.</text>
</comment>
<feature type="compositionally biased region" description="Basic residues" evidence="6">
    <location>
        <begin position="358"/>
        <end position="377"/>
    </location>
</feature>
<evidence type="ECO:0000259" key="7">
    <source>
        <dbReference type="PROSITE" id="PS50102"/>
    </source>
</evidence>
<dbReference type="InterPro" id="IPR012677">
    <property type="entry name" value="Nucleotide-bd_a/b_plait_sf"/>
</dbReference>
<dbReference type="EMBL" id="OV651824">
    <property type="protein sequence ID" value="CAH1102268.1"/>
    <property type="molecule type" value="Genomic_DNA"/>
</dbReference>
<dbReference type="OrthoDB" id="442677at2759"/>